<gene>
    <name evidence="1" type="ORF">EKN94_21950</name>
</gene>
<dbReference type="EMBL" id="RXRX01000022">
    <property type="protein sequence ID" value="RTN18047.1"/>
    <property type="molecule type" value="Genomic_DNA"/>
</dbReference>
<comment type="caution">
    <text evidence="1">The sequence shown here is derived from an EMBL/GenBank/DDBJ whole genome shotgun (WGS) entry which is preliminary data.</text>
</comment>
<protein>
    <submittedName>
        <fullName evidence="1">Uncharacterized protein</fullName>
    </submittedName>
</protein>
<reference evidence="1 2" key="1">
    <citation type="submission" date="2018-12" db="EMBL/GenBank/DDBJ databases">
        <title>The Batch Genome Submission of Enterobacter spp. strains.</title>
        <authorList>
            <person name="Wei L."/>
            <person name="Wu W."/>
            <person name="Lin J."/>
            <person name="Zhang X."/>
            <person name="Feng Y."/>
            <person name="Zong Z."/>
        </authorList>
    </citation>
    <scope>NUCLEOTIDE SEQUENCE [LARGE SCALE GENOMIC DNA]</scope>
    <source>
        <strain evidence="1 2">WCHEM090044</strain>
    </source>
</reference>
<sequence length="319" mass="34626">MAEVGKIPTDSGYEIAKKAAVTGAIGGVAVAAAGGNEAAVKEAFLKAGAMVVVQDTFKSMTGHRLSGKASEGEPYCVSVDIANATVPASCAPPKDAYVRKPNGELDLDSNGVPKIDMSKVDPTRAAVGVKSADSNFGTERSSPMIAISKVPGMQGMAVFHDQWAMKWDMNAFNTPVSIIPAVVLTYWGLGAPYEEFLRNQGRNKKIHELNAISKSAGIENVSVPDSTIHLPDIITTVNKNDVVQSYFCIAKNNQQRLIAVEKPSEVKSFSCRVVYYKNKETYPWRAHHEKNYCDSKAFYLAETLYKSGWNCMQSTMNRS</sequence>
<dbReference type="RefSeq" id="WP_126546456.1">
    <property type="nucleotide sequence ID" value="NZ_RXRX01000022.1"/>
</dbReference>
<accession>A0ABY0ALY3</accession>
<dbReference type="Proteomes" id="UP000278241">
    <property type="component" value="Unassembled WGS sequence"/>
</dbReference>
<proteinExistence type="predicted"/>
<keyword evidence="2" id="KW-1185">Reference proteome</keyword>
<evidence type="ECO:0000313" key="2">
    <source>
        <dbReference type="Proteomes" id="UP000278241"/>
    </source>
</evidence>
<name>A0ABY0ALY3_9ENTR</name>
<organism evidence="1 2">
    <name type="scientific">Enterobacter quasimori</name>
    <dbReference type="NCBI Taxonomy" id="2838947"/>
    <lineage>
        <taxon>Bacteria</taxon>
        <taxon>Pseudomonadati</taxon>
        <taxon>Pseudomonadota</taxon>
        <taxon>Gammaproteobacteria</taxon>
        <taxon>Enterobacterales</taxon>
        <taxon>Enterobacteriaceae</taxon>
        <taxon>Enterobacter</taxon>
    </lineage>
</organism>
<evidence type="ECO:0000313" key="1">
    <source>
        <dbReference type="EMBL" id="RTN18047.1"/>
    </source>
</evidence>